<comment type="caution">
    <text evidence="1">The sequence shown here is derived from an EMBL/GenBank/DDBJ whole genome shotgun (WGS) entry which is preliminary data.</text>
</comment>
<accession>A0ABV3YMY3</accession>
<evidence type="ECO:0000313" key="1">
    <source>
        <dbReference type="EMBL" id="MEX6500631.1"/>
    </source>
</evidence>
<gene>
    <name evidence="1" type="ORF">AB5S05_01035</name>
</gene>
<proteinExistence type="predicted"/>
<dbReference type="EMBL" id="JBFTEG010000001">
    <property type="protein sequence ID" value="MEX6500631.1"/>
    <property type="molecule type" value="Genomic_DNA"/>
</dbReference>
<keyword evidence="2" id="KW-1185">Reference proteome</keyword>
<evidence type="ECO:0000313" key="2">
    <source>
        <dbReference type="Proteomes" id="UP001560296"/>
    </source>
</evidence>
<dbReference type="Proteomes" id="UP001560296">
    <property type="component" value="Unassembled WGS sequence"/>
</dbReference>
<name>A0ABV3YMY3_9PSED</name>
<reference evidence="1 2" key="1">
    <citation type="submission" date="2024-07" db="EMBL/GenBank/DDBJ databases">
        <authorList>
            <person name="Li M."/>
        </authorList>
    </citation>
    <scope>NUCLEOTIDE SEQUENCE [LARGE SCALE GENOMIC DNA]</scope>
    <source>
        <strain evidence="1 2">25A3E</strain>
    </source>
</reference>
<organism evidence="1 2">
    <name type="scientific">Pseudomonas zhanjiangensis</name>
    <dbReference type="NCBI Taxonomy" id="3239015"/>
    <lineage>
        <taxon>Bacteria</taxon>
        <taxon>Pseudomonadati</taxon>
        <taxon>Pseudomonadota</taxon>
        <taxon>Gammaproteobacteria</taxon>
        <taxon>Pseudomonadales</taxon>
        <taxon>Pseudomonadaceae</taxon>
        <taxon>Pseudomonas</taxon>
    </lineage>
</organism>
<sequence length="152" mass="17175">MRLGRFICVGLMLLQASCSYIFQPSVELRSLTLDVAPKANDDTPLAVDFVAVEDPELLKLLLSIPAKQWFEQREQLRRDYLQSIGVWSLELVPGQFMAARDIPLAGNPAVGLLVYAGYNNPGTHRLRLEQQKTVWLRFESKNMRLLGDSSLD</sequence>
<protein>
    <submittedName>
        <fullName evidence="1">Type VI secretion protein</fullName>
    </submittedName>
</protein>
<dbReference type="RefSeq" id="WP_369285544.1">
    <property type="nucleotide sequence ID" value="NZ_JBFTEG010000001.1"/>
</dbReference>